<gene>
    <name evidence="2" type="ORF">ACFSQS_01240</name>
</gene>
<evidence type="ECO:0000256" key="1">
    <source>
        <dbReference type="SAM" id="SignalP"/>
    </source>
</evidence>
<name>A0ABW5JQD9_9FLAO</name>
<feature type="signal peptide" evidence="1">
    <location>
        <begin position="1"/>
        <end position="32"/>
    </location>
</feature>
<dbReference type="Gene3D" id="2.60.40.10">
    <property type="entry name" value="Immunoglobulins"/>
    <property type="match status" value="7"/>
</dbReference>
<dbReference type="Pfam" id="PF22352">
    <property type="entry name" value="K319L-like_PKD"/>
    <property type="match status" value="1"/>
</dbReference>
<keyword evidence="3" id="KW-1185">Reference proteome</keyword>
<organism evidence="2 3">
    <name type="scientific">Gelatiniphilus marinus</name>
    <dbReference type="NCBI Taxonomy" id="1759464"/>
    <lineage>
        <taxon>Bacteria</taxon>
        <taxon>Pseudomonadati</taxon>
        <taxon>Bacteroidota</taxon>
        <taxon>Flavobacteriia</taxon>
        <taxon>Flavobacteriales</taxon>
        <taxon>Flavobacteriaceae</taxon>
        <taxon>Gelatiniphilus</taxon>
    </lineage>
</organism>
<dbReference type="RefSeq" id="WP_388012845.1">
    <property type="nucleotide sequence ID" value="NZ_JBHUDT010000001.1"/>
</dbReference>
<proteinExistence type="predicted"/>
<evidence type="ECO:0000313" key="2">
    <source>
        <dbReference type="EMBL" id="MFD2533712.1"/>
    </source>
</evidence>
<feature type="chain" id="PRO_5046794229" description="Ig-like domain-containing protein" evidence="1">
    <location>
        <begin position="33"/>
        <end position="988"/>
    </location>
</feature>
<dbReference type="Proteomes" id="UP001597441">
    <property type="component" value="Unassembled WGS sequence"/>
</dbReference>
<dbReference type="EMBL" id="JBHULK010000001">
    <property type="protein sequence ID" value="MFD2533712.1"/>
    <property type="molecule type" value="Genomic_DNA"/>
</dbReference>
<keyword evidence="1" id="KW-0732">Signal</keyword>
<accession>A0ABW5JQD9</accession>
<evidence type="ECO:0008006" key="4">
    <source>
        <dbReference type="Google" id="ProtNLM"/>
    </source>
</evidence>
<protein>
    <recommendedName>
        <fullName evidence="4">Ig-like domain-containing protein</fullName>
    </recommendedName>
</protein>
<sequence length="988" mass="102549">MDNFYSGKKYIITYTFTFLLFLLCFGTGSLNAQSCTINAGIDQTICVNDVFQLSGNSPDTYAEGPTWTQIGGPTVIISDPSIDNPTITGFTGGNTYVFQLSAVCLNGDTPSQTVSFTVEPITIADAGPDVLSCPDNSGALLISGNTPSNPGETGVWTVNGTNGAGVTINLPNSPTSTITLPEGSAGTTTLRWTITGAEYAPGQFCESFDEITITNYGGETPVDAGTDQVLTNCYTVSQNTNLNGSFAGNNINGQVGTWSFVSGPSSPNIVGPNANNTSVNGLSEGVYTFRWDVVGPCISGSDTVTVTVPPATQDVTQAFVTNDNQRFCDASITQTTLVGNSPDFTNETVLWEQLTGPAATIANPTSATTQVTGLSSPSSYRFRYTITNTITNCTSVDIVNITYNTNPISISVNSGADIIGDCGDTSIDVPYISTSGNITEYSIVSGPADSGLTFPTAYTNLGSAGSGTANINVFDVAGTYTVNFRRRRTGNLLQGCDTANDAINIFISTPISGSNAGSPQTFICGQVIGNIAGSAILPGETSVWSQVSGPNTASIADIYARTTSISGLIPGEYVFRYTVTAGPNCIPPQVSDTSVFVSPLDNSPVEAGANQAVCFNAPVQLAADPGTASQTGTWTASDPSVVFSDVNDPNAIATGFVLPSTAYTLTWSLLNDFINCGPAATDDVIITTTADESPTIADAGADFCFGTGVTTIPNLSGNTPDVDETGTWTQISGPSVVTFTNPNSENSEVTGLIDGQYEFQWEIAYSVPAPNACPSTLDTVEVVVADTSTTINAGPDQLQLCLDPTLSFTMNASPAPDGGQGTWTLVSGFGGYTVDDVNSPTATFSNLLDGTYVFEWVIDYGNCLASATPDQVTIEVGIPPTAAVIQGGNQVICGVTNTIITANPLANPDAETGTWTVVSGPNTPTIDNPGNNSINVTNLQTGSYVFRWTTVGSSPFCPNSSDDLTVDVFAPAAPMPDQELCLVSSVFL</sequence>
<dbReference type="InterPro" id="IPR013783">
    <property type="entry name" value="Ig-like_fold"/>
</dbReference>
<comment type="caution">
    <text evidence="2">The sequence shown here is derived from an EMBL/GenBank/DDBJ whole genome shotgun (WGS) entry which is preliminary data.</text>
</comment>
<reference evidence="3" key="1">
    <citation type="journal article" date="2019" name="Int. J. Syst. Evol. Microbiol.">
        <title>The Global Catalogue of Microorganisms (GCM) 10K type strain sequencing project: providing services to taxonomists for standard genome sequencing and annotation.</title>
        <authorList>
            <consortium name="The Broad Institute Genomics Platform"/>
            <consortium name="The Broad Institute Genome Sequencing Center for Infectious Disease"/>
            <person name="Wu L."/>
            <person name="Ma J."/>
        </authorList>
    </citation>
    <scope>NUCLEOTIDE SEQUENCE [LARGE SCALE GENOMIC DNA]</scope>
    <source>
        <strain evidence="3">KCTC 42903</strain>
    </source>
</reference>
<evidence type="ECO:0000313" key="3">
    <source>
        <dbReference type="Proteomes" id="UP001597441"/>
    </source>
</evidence>